<evidence type="ECO:0000256" key="7">
    <source>
        <dbReference type="ARBA" id="ARBA00023136"/>
    </source>
</evidence>
<feature type="transmembrane region" description="Helical" evidence="9">
    <location>
        <begin position="445"/>
        <end position="464"/>
    </location>
</feature>
<evidence type="ECO:0000256" key="1">
    <source>
        <dbReference type="ARBA" id="ARBA00004653"/>
    </source>
</evidence>
<feature type="transmembrane region" description="Helical" evidence="9">
    <location>
        <begin position="369"/>
        <end position="391"/>
    </location>
</feature>
<dbReference type="Gene3D" id="3.90.550.10">
    <property type="entry name" value="Spore Coat Polysaccharide Biosynthesis Protein SpsA, Chain A"/>
    <property type="match status" value="1"/>
</dbReference>
<feature type="transmembrane region" description="Helical" evidence="9">
    <location>
        <begin position="6"/>
        <end position="31"/>
    </location>
</feature>
<keyword evidence="5 9" id="KW-1133">Transmembrane helix</keyword>
<proteinExistence type="predicted"/>
<name>A0A170PDT0_9CHLR</name>
<keyword evidence="8" id="KW-0961">Cell wall biogenesis/degradation</keyword>
<keyword evidence="7 9" id="KW-0472">Membrane</keyword>
<keyword evidence="3" id="KW-0808">Transferase</keyword>
<protein>
    <submittedName>
        <fullName evidence="10">Glycosyltransferase</fullName>
    </submittedName>
</protein>
<evidence type="ECO:0000256" key="5">
    <source>
        <dbReference type="ARBA" id="ARBA00022989"/>
    </source>
</evidence>
<dbReference type="GO" id="GO:0016757">
    <property type="term" value="F:glycosyltransferase activity"/>
    <property type="evidence" value="ECO:0007669"/>
    <property type="project" value="UniProtKB-KW"/>
</dbReference>
<dbReference type="KEGG" id="pbf:CFX0092_A0312"/>
<evidence type="ECO:0000256" key="6">
    <source>
        <dbReference type="ARBA" id="ARBA00023034"/>
    </source>
</evidence>
<dbReference type="AlphaFoldDB" id="A0A170PDT0"/>
<dbReference type="EMBL" id="LN890655">
    <property type="protein sequence ID" value="CUS02193.2"/>
    <property type="molecule type" value="Genomic_DNA"/>
</dbReference>
<evidence type="ECO:0000256" key="2">
    <source>
        <dbReference type="ARBA" id="ARBA00022676"/>
    </source>
</evidence>
<feature type="transmembrane region" description="Helical" evidence="9">
    <location>
        <begin position="304"/>
        <end position="327"/>
    </location>
</feature>
<dbReference type="RefSeq" id="WP_095041838.1">
    <property type="nucleotide sequence ID" value="NZ_LN890655.1"/>
</dbReference>
<evidence type="ECO:0000256" key="9">
    <source>
        <dbReference type="SAM" id="Phobius"/>
    </source>
</evidence>
<dbReference type="FunFam" id="3.90.550.10:FF:000057">
    <property type="entry name" value="Glycosyltransferase-like protein, family 2"/>
    <property type="match status" value="1"/>
</dbReference>
<feature type="transmembrane region" description="Helical" evidence="9">
    <location>
        <begin position="339"/>
        <end position="357"/>
    </location>
</feature>
<gene>
    <name evidence="10" type="ORF">CFX0092_A0312</name>
</gene>
<evidence type="ECO:0000313" key="11">
    <source>
        <dbReference type="Proteomes" id="UP000215027"/>
    </source>
</evidence>
<evidence type="ECO:0000256" key="4">
    <source>
        <dbReference type="ARBA" id="ARBA00022692"/>
    </source>
</evidence>
<evidence type="ECO:0000256" key="8">
    <source>
        <dbReference type="ARBA" id="ARBA00023316"/>
    </source>
</evidence>
<evidence type="ECO:0000313" key="10">
    <source>
        <dbReference type="EMBL" id="CUS02193.2"/>
    </source>
</evidence>
<dbReference type="OrthoDB" id="9806824at2"/>
<dbReference type="PANTHER" id="PTHR32044">
    <property type="entry name" value="GLUCOMANNAN 4-BETA-MANNOSYLTRANSFERASE 9"/>
    <property type="match status" value="1"/>
</dbReference>
<keyword evidence="11" id="KW-1185">Reference proteome</keyword>
<evidence type="ECO:0000256" key="3">
    <source>
        <dbReference type="ARBA" id="ARBA00022679"/>
    </source>
</evidence>
<comment type="subcellular location">
    <subcellularLocation>
        <location evidence="1">Golgi apparatus membrane</location>
        <topology evidence="1">Multi-pass membrane protein</topology>
    </subcellularLocation>
</comment>
<sequence>MTNALVGLYVVTVLGLAVYGLLGFCALGLFLRHRHDSGQATTPVNWQTLPAVTVQLPVYNERAVIGRLIAAAAALEYPRDRLQIQVLDDSTDETTALAAEAVAEYAAAGLDISLVHRANRRGYKAGALGEGLAAARGEFIAIFDADFVPAPDFLLRTVPPLLADSAVGAVQARWGHLNDAESILTGAQAVALDKHFIIEQLVRFRAELFPKFNGSAGVWRRACVVDVGGWQDDTVCEDLCLSTRAVLAGWKFYFAADVVAPAELPPTITAYKAQQARWAMGGTQCLTKYAAPICRARQTPFARLYALLTMSAYFSNALVLLLVLVQIPLLLSEARLPVWLMPLGLAGLGQPILFALAQKTLYPDWPTRLRRLPALLLIAFGMAPNNSWAVWRGLFSRDVVFIRTPKGQTAGYHLSPGRMLAVEVALTVYSATALFLAISLGNSGAIVFLLTAVLSFSYVALLGLRESRTPKPVAAIIS</sequence>
<feature type="transmembrane region" description="Helical" evidence="9">
    <location>
        <begin position="419"/>
        <end position="438"/>
    </location>
</feature>
<dbReference type="Proteomes" id="UP000215027">
    <property type="component" value="Chromosome I"/>
</dbReference>
<keyword evidence="2" id="KW-0328">Glycosyltransferase</keyword>
<dbReference type="InterPro" id="IPR029044">
    <property type="entry name" value="Nucleotide-diphossugar_trans"/>
</dbReference>
<organism evidence="10 11">
    <name type="scientific">Candidatus Promineifilum breve</name>
    <dbReference type="NCBI Taxonomy" id="1806508"/>
    <lineage>
        <taxon>Bacteria</taxon>
        <taxon>Bacillati</taxon>
        <taxon>Chloroflexota</taxon>
        <taxon>Ardenticatenia</taxon>
        <taxon>Candidatus Promineifilales</taxon>
        <taxon>Candidatus Promineifilaceae</taxon>
        <taxon>Candidatus Promineifilum</taxon>
    </lineage>
</organism>
<keyword evidence="6" id="KW-0333">Golgi apparatus</keyword>
<dbReference type="SUPFAM" id="SSF53448">
    <property type="entry name" value="Nucleotide-diphospho-sugar transferases"/>
    <property type="match status" value="1"/>
</dbReference>
<dbReference type="Pfam" id="PF13641">
    <property type="entry name" value="Glyco_tranf_2_3"/>
    <property type="match status" value="1"/>
</dbReference>
<keyword evidence="4 9" id="KW-0812">Transmembrane</keyword>
<reference evidence="10" key="1">
    <citation type="submission" date="2016-01" db="EMBL/GenBank/DDBJ databases">
        <authorList>
            <person name="Mcilroy J.S."/>
            <person name="Karst M S."/>
            <person name="Albertsen M."/>
        </authorList>
    </citation>
    <scope>NUCLEOTIDE SEQUENCE</scope>
    <source>
        <strain evidence="10">Cfx-K</strain>
    </source>
</reference>
<dbReference type="GO" id="GO:0071555">
    <property type="term" value="P:cell wall organization"/>
    <property type="evidence" value="ECO:0007669"/>
    <property type="project" value="UniProtKB-KW"/>
</dbReference>
<accession>A0A170PDT0</accession>
<dbReference type="PANTHER" id="PTHR32044:SF80">
    <property type="entry name" value="XYLOGLUCAN GLYCOSYLTRANSFERASE 2-RELATED"/>
    <property type="match status" value="1"/>
</dbReference>